<feature type="domain" description="Aldehyde oxidase/xanthine dehydrogenase a/b hammerhead" evidence="1">
    <location>
        <begin position="209"/>
        <end position="287"/>
    </location>
</feature>
<dbReference type="RefSeq" id="WP_053236467.1">
    <property type="nucleotide sequence ID" value="NZ_CP011125.1"/>
</dbReference>
<dbReference type="Gene3D" id="3.30.365.10">
    <property type="entry name" value="Aldehyde oxidase/xanthine dehydrogenase, molybdopterin binding domain"/>
    <property type="match status" value="5"/>
</dbReference>
<dbReference type="Pfam" id="PF20256">
    <property type="entry name" value="MoCoBD_2"/>
    <property type="match status" value="2"/>
</dbReference>
<dbReference type="InterPro" id="IPR008274">
    <property type="entry name" value="AldOxase/xan_DH_MoCoBD1"/>
</dbReference>
<dbReference type="PANTHER" id="PTHR47495:SF2">
    <property type="entry name" value="ALDEHYDE DEHYDROGENASE"/>
    <property type="match status" value="1"/>
</dbReference>
<dbReference type="STRING" id="927083.DB32_006570"/>
<sequence length="707" mass="74424">MPFKLTRRDVLAAGLGGALAGGAGLVLGAFYGVRRERHAKRVPPREEPFAPSVFLAIAESGVVTIWLTKSEMGQGVATALPQIVAHELDADWSLVRVEQAIANRNYGDQTTVASASVASMFDELRRAGAAAREMLIAAAARVWDVPPSECDAADGFVVHRPSGRRLGYGPLAPLAAELDVPDAPRVKERGASGLLGRALPRVDTPEKVDGSARFGLDVRLPGMVFAALARAPVNGSALERFDERAARAVTGVIDVVRTSASVAVIATSTWAAFRGVDALAATFRAPPTPIASSAQLFERMRAMVDEPGAIATDGDVSAITRAPEARRVRATYELPLLAHQTMEPPNATVHHEPAHDPPRCRIWAPTQDPQGCQWDAAETLGLPGAQIEVRTTWLGGGFGRRASRDEVREAVEIARAIAPRPVQLVWRREDDLRADFYRPPAVVRLDAALDDAGAVTALHARVVGPSLSGADSARGEVCALAVDGIESGPYAWPALRVEWQGLAVPVRLGIWRSVGHSVNAFAMESFVDELAVRAGVDPIAMRRALIPNGSRARGVLERALALADAAGAAPEGRARGVAVHACFGSFVALVLEASGAPPRAHRAWAAIDCGTVVNPGIVRAQVEGGIAFALSAALHGRIDVEDGAVVQSNFHDAPILRIDAMPEVELAIAESDEPPSGVGELVVPVVAPALANALAQLGARPRTLPIA</sequence>
<dbReference type="AlphaFoldDB" id="A0A0F6W7Q7"/>
<dbReference type="KEGG" id="samy:DB32_006570"/>
<dbReference type="InterPro" id="IPR052516">
    <property type="entry name" value="N-heterocyclic_Hydroxylase"/>
</dbReference>
<dbReference type="InterPro" id="IPR006311">
    <property type="entry name" value="TAT_signal"/>
</dbReference>
<organism evidence="2 3">
    <name type="scientific">Sandaracinus amylolyticus</name>
    <dbReference type="NCBI Taxonomy" id="927083"/>
    <lineage>
        <taxon>Bacteria</taxon>
        <taxon>Pseudomonadati</taxon>
        <taxon>Myxococcota</taxon>
        <taxon>Polyangia</taxon>
        <taxon>Polyangiales</taxon>
        <taxon>Sandaracinaceae</taxon>
        <taxon>Sandaracinus</taxon>
    </lineage>
</organism>
<dbReference type="GO" id="GO:0016491">
    <property type="term" value="F:oxidoreductase activity"/>
    <property type="evidence" value="ECO:0007669"/>
    <property type="project" value="InterPro"/>
</dbReference>
<dbReference type="Gene3D" id="3.90.1170.50">
    <property type="entry name" value="Aldehyde oxidase/xanthine dehydrogenase, a/b hammerhead"/>
    <property type="match status" value="1"/>
</dbReference>
<evidence type="ECO:0000259" key="1">
    <source>
        <dbReference type="SMART" id="SM01008"/>
    </source>
</evidence>
<dbReference type="InterPro" id="IPR000674">
    <property type="entry name" value="Ald_Oxase/Xan_DH_a/b"/>
</dbReference>
<dbReference type="PANTHER" id="PTHR47495">
    <property type="entry name" value="ALDEHYDE DEHYDROGENASE"/>
    <property type="match status" value="1"/>
</dbReference>
<proteinExistence type="predicted"/>
<protein>
    <submittedName>
        <fullName evidence="2">Isoquinoline 1-oxidoreductase beta subunit</fullName>
    </submittedName>
</protein>
<dbReference type="EMBL" id="CP011125">
    <property type="protein sequence ID" value="AKF09421.1"/>
    <property type="molecule type" value="Genomic_DNA"/>
</dbReference>
<evidence type="ECO:0000313" key="3">
    <source>
        <dbReference type="Proteomes" id="UP000034883"/>
    </source>
</evidence>
<dbReference type="PIRSF" id="PIRSF036389">
    <property type="entry name" value="IOR_B"/>
    <property type="match status" value="1"/>
</dbReference>
<dbReference type="Proteomes" id="UP000034883">
    <property type="component" value="Chromosome"/>
</dbReference>
<dbReference type="OrthoDB" id="9767994at2"/>
<gene>
    <name evidence="2" type="ORF">DB32_006570</name>
</gene>
<accession>A0A0F6W7Q7</accession>
<keyword evidence="3" id="KW-1185">Reference proteome</keyword>
<dbReference type="Pfam" id="PF02738">
    <property type="entry name" value="MoCoBD_1"/>
    <property type="match status" value="1"/>
</dbReference>
<dbReference type="InterPro" id="IPR037165">
    <property type="entry name" value="AldOxase/xan_DH_Mopterin-bd_sf"/>
</dbReference>
<reference evidence="2 3" key="1">
    <citation type="submission" date="2015-03" db="EMBL/GenBank/DDBJ databases">
        <title>Genome assembly of Sandaracinus amylolyticus DSM 53668.</title>
        <authorList>
            <person name="Sharma G."/>
            <person name="Subramanian S."/>
        </authorList>
    </citation>
    <scope>NUCLEOTIDE SEQUENCE [LARGE SCALE GENOMIC DNA]</scope>
    <source>
        <strain evidence="2 3">DSM 53668</strain>
    </source>
</reference>
<dbReference type="InterPro" id="IPR012368">
    <property type="entry name" value="OxRdtase_Mopterin-bd_su_IorB"/>
</dbReference>
<dbReference type="SUPFAM" id="SSF56003">
    <property type="entry name" value="Molybdenum cofactor-binding domain"/>
    <property type="match status" value="2"/>
</dbReference>
<evidence type="ECO:0000313" key="2">
    <source>
        <dbReference type="EMBL" id="AKF09421.1"/>
    </source>
</evidence>
<dbReference type="InterPro" id="IPR046867">
    <property type="entry name" value="AldOxase/xan_DH_MoCoBD2"/>
</dbReference>
<name>A0A0F6W7Q7_9BACT</name>
<dbReference type="SMART" id="SM01008">
    <property type="entry name" value="Ald_Xan_dh_C"/>
    <property type="match status" value="1"/>
</dbReference>
<dbReference type="PROSITE" id="PS51318">
    <property type="entry name" value="TAT"/>
    <property type="match status" value="1"/>
</dbReference>